<reference evidence="1 3" key="1">
    <citation type="submission" date="2017-05" db="EMBL/GenBank/DDBJ databases">
        <authorList>
            <person name="Song R."/>
            <person name="Chenine A.L."/>
            <person name="Ruprecht R.M."/>
        </authorList>
    </citation>
    <scope>NUCLEOTIDE SEQUENCE [LARGE SCALE GENOMIC DNA]</scope>
    <source>
        <strain evidence="1 3">PR350</strain>
    </source>
</reference>
<dbReference type="EMBL" id="NGEL01000143">
    <property type="protein sequence ID" value="OTM84289.1"/>
    <property type="molecule type" value="Genomic_DNA"/>
</dbReference>
<sequence>MALKGLKKSDQNDKQQEIDTFINGASKRIKDISQSQQKYRRLTFSLTEEVDKEIDNLLLNCRVARANRSIIVKAAIHFLSSIPEDELNQIVSKELF</sequence>
<protein>
    <submittedName>
        <fullName evidence="2">Uncharacterized protein</fullName>
    </submittedName>
</protein>
<proteinExistence type="predicted"/>
<comment type="caution">
    <text evidence="2">The sequence shown here is derived from an EMBL/GenBank/DDBJ whole genome shotgun (WGS) entry which is preliminary data.</text>
</comment>
<dbReference type="Proteomes" id="UP000194699">
    <property type="component" value="Unassembled WGS sequence"/>
</dbReference>
<evidence type="ECO:0000313" key="1">
    <source>
        <dbReference type="EMBL" id="OTM84289.1"/>
    </source>
</evidence>
<dbReference type="RefSeq" id="WP_001185414.1">
    <property type="nucleotide sequence ID" value="NZ_BBTD01000069.1"/>
</dbReference>
<evidence type="ECO:0000313" key="4">
    <source>
        <dbReference type="Proteomes" id="UP000269597"/>
    </source>
</evidence>
<reference evidence="2 4" key="2">
    <citation type="submission" date="2018-10" db="EMBL/GenBank/DDBJ databases">
        <title>GWAS and RNA-Seq identify cryptic mechanisms of antimicrobial resistance in Acinetobacter baumannii.</title>
        <authorList>
            <person name="Sahl J.W."/>
        </authorList>
    </citation>
    <scope>NUCLEOTIDE SEQUENCE [LARGE SCALE GENOMIC DNA]</scope>
    <source>
        <strain evidence="2 4">TG31299</strain>
    </source>
</reference>
<name>A0A1S2FLS3_ACIBA</name>
<organism evidence="2 4">
    <name type="scientific">Acinetobacter baumannii</name>
    <dbReference type="NCBI Taxonomy" id="470"/>
    <lineage>
        <taxon>Bacteria</taxon>
        <taxon>Pseudomonadati</taxon>
        <taxon>Pseudomonadota</taxon>
        <taxon>Gammaproteobacteria</taxon>
        <taxon>Moraxellales</taxon>
        <taxon>Moraxellaceae</taxon>
        <taxon>Acinetobacter</taxon>
        <taxon>Acinetobacter calcoaceticus/baumannii complex</taxon>
    </lineage>
</organism>
<dbReference type="Proteomes" id="UP000269597">
    <property type="component" value="Unassembled WGS sequence"/>
</dbReference>
<gene>
    <name evidence="1" type="ORF">B9X95_13115</name>
    <name evidence="2" type="ORF">EA722_19060</name>
</gene>
<evidence type="ECO:0000313" key="3">
    <source>
        <dbReference type="Proteomes" id="UP000194699"/>
    </source>
</evidence>
<dbReference type="EMBL" id="RFBY01000126">
    <property type="protein sequence ID" value="RSP68670.1"/>
    <property type="molecule type" value="Genomic_DNA"/>
</dbReference>
<dbReference type="AlphaFoldDB" id="A0A1S2FLS3"/>
<evidence type="ECO:0000313" key="2">
    <source>
        <dbReference type="EMBL" id="RSP68670.1"/>
    </source>
</evidence>
<accession>A0A1S2FLS3</accession>